<evidence type="ECO:0000313" key="9">
    <source>
        <dbReference type="Proteomes" id="UP000015520"/>
    </source>
</evidence>
<comment type="catalytic activity">
    <reaction evidence="6 7">
        <text>a 2'-deoxyadenosine in DNA + S-adenosyl-L-methionine = an N(6)-methyl-2'-deoxyadenosine in DNA + S-adenosyl-L-homocysteine + H(+)</text>
        <dbReference type="Rhea" id="RHEA:15197"/>
        <dbReference type="Rhea" id="RHEA-COMP:12418"/>
        <dbReference type="Rhea" id="RHEA-COMP:12419"/>
        <dbReference type="ChEBI" id="CHEBI:15378"/>
        <dbReference type="ChEBI" id="CHEBI:57856"/>
        <dbReference type="ChEBI" id="CHEBI:59789"/>
        <dbReference type="ChEBI" id="CHEBI:90615"/>
        <dbReference type="ChEBI" id="CHEBI:90616"/>
        <dbReference type="EC" id="2.1.1.72"/>
    </reaction>
</comment>
<evidence type="ECO:0000256" key="4">
    <source>
        <dbReference type="ARBA" id="ARBA00022679"/>
    </source>
</evidence>
<dbReference type="InterPro" id="IPR029063">
    <property type="entry name" value="SAM-dependent_MTases_sf"/>
</dbReference>
<gene>
    <name evidence="8" type="ORF">M947_08040</name>
</gene>
<dbReference type="RefSeq" id="WP_021287863.1">
    <property type="nucleotide sequence ID" value="NZ_AUPZ01000010.1"/>
</dbReference>
<evidence type="ECO:0000256" key="6">
    <source>
        <dbReference type="ARBA" id="ARBA00047942"/>
    </source>
</evidence>
<dbReference type="AlphaFoldDB" id="T0JLN9"/>
<dbReference type="SUPFAM" id="SSF53335">
    <property type="entry name" value="S-adenosyl-L-methionine-dependent methyltransferases"/>
    <property type="match status" value="1"/>
</dbReference>
<dbReference type="EMBL" id="AUPZ01000010">
    <property type="protein sequence ID" value="EQB39056.1"/>
    <property type="molecule type" value="Genomic_DNA"/>
</dbReference>
<evidence type="ECO:0000256" key="2">
    <source>
        <dbReference type="ARBA" id="ARBA00011900"/>
    </source>
</evidence>
<dbReference type="InterPro" id="IPR012327">
    <property type="entry name" value="MeTrfase_D12"/>
</dbReference>
<dbReference type="GO" id="GO:1904047">
    <property type="term" value="F:S-adenosyl-L-methionine binding"/>
    <property type="evidence" value="ECO:0007669"/>
    <property type="project" value="TreeGrafter"/>
</dbReference>
<dbReference type="NCBIfam" id="TIGR00571">
    <property type="entry name" value="dam"/>
    <property type="match status" value="1"/>
</dbReference>
<dbReference type="GO" id="GO:0032259">
    <property type="term" value="P:methylation"/>
    <property type="evidence" value="ECO:0007669"/>
    <property type="project" value="UniProtKB-KW"/>
</dbReference>
<reference evidence="8 9" key="1">
    <citation type="submission" date="2013-07" db="EMBL/GenBank/DDBJ databases">
        <title>Sulfurimonas hongkongensis AST-10 Genome Sequencing.</title>
        <authorList>
            <person name="Cai L."/>
            <person name="Zhang T."/>
        </authorList>
    </citation>
    <scope>NUCLEOTIDE SEQUENCE [LARGE SCALE GENOMIC DNA]</scope>
    <source>
        <strain evidence="8 9">AST-10</strain>
    </source>
</reference>
<dbReference type="InterPro" id="IPR012263">
    <property type="entry name" value="M_m6A_EcoRV"/>
</dbReference>
<dbReference type="Gene3D" id="1.10.1020.10">
    <property type="entry name" value="Adenine-specific Methyltransferase, Domain 2"/>
    <property type="match status" value="1"/>
</dbReference>
<dbReference type="Proteomes" id="UP000015520">
    <property type="component" value="Unassembled WGS sequence"/>
</dbReference>
<dbReference type="REBASE" id="95627">
    <property type="entry name" value="M1.ShoAST10ORF8040P"/>
</dbReference>
<name>T0JLN9_9BACT</name>
<evidence type="ECO:0000256" key="7">
    <source>
        <dbReference type="RuleBase" id="RU361257"/>
    </source>
</evidence>
<dbReference type="PIRSF" id="PIRSF000398">
    <property type="entry name" value="M_m6A_EcoRV"/>
    <property type="match status" value="1"/>
</dbReference>
<dbReference type="OrthoDB" id="9805629at2"/>
<dbReference type="GO" id="GO:0006298">
    <property type="term" value="P:mismatch repair"/>
    <property type="evidence" value="ECO:0007669"/>
    <property type="project" value="TreeGrafter"/>
</dbReference>
<dbReference type="Gene3D" id="3.40.50.150">
    <property type="entry name" value="Vaccinia Virus protein VP39"/>
    <property type="match status" value="1"/>
</dbReference>
<dbReference type="PRINTS" id="PR00505">
    <property type="entry name" value="D12N6MTFRASE"/>
</dbReference>
<keyword evidence="9" id="KW-1185">Reference proteome</keyword>
<dbReference type="GO" id="GO:0009007">
    <property type="term" value="F:site-specific DNA-methyltransferase (adenine-specific) activity"/>
    <property type="evidence" value="ECO:0007669"/>
    <property type="project" value="UniProtKB-UniRule"/>
</dbReference>
<dbReference type="Pfam" id="PF02086">
    <property type="entry name" value="MethyltransfD12"/>
    <property type="match status" value="1"/>
</dbReference>
<dbReference type="STRING" id="1172190.M947_08040"/>
<dbReference type="GO" id="GO:0043565">
    <property type="term" value="F:sequence-specific DNA binding"/>
    <property type="evidence" value="ECO:0007669"/>
    <property type="project" value="TreeGrafter"/>
</dbReference>
<keyword evidence="3 7" id="KW-0489">Methyltransferase</keyword>
<dbReference type="PANTHER" id="PTHR30481:SF3">
    <property type="entry name" value="DNA ADENINE METHYLASE"/>
    <property type="match status" value="1"/>
</dbReference>
<evidence type="ECO:0000256" key="5">
    <source>
        <dbReference type="ARBA" id="ARBA00022691"/>
    </source>
</evidence>
<sequence>MTLDIIRSPMFYVGDKYRLIKEIKEYFPKDIETFVEPFVGGGTVFLNTKAKNYILNDIDTNVYKLHLFLQKNSIRDGFIEELLSYIKKYNLSRSFLEDIVPQELKQKHKKTYYAHFNKEGYAKLKNDFNKLKKKSDLLLYLLLIYGFNRMIRFNSKGDFNVPVGNVDFNKNVLLALKNYSDFSKDKNIEFHNLDFKIFVQKHTFKDKDFIYLDPPYLITFSEYNKIWSEEKEMELLELLDDLDKKNIKFAISNITHYKGRVNTIFVEWMSKYFVKKVKSNYISYHDNSIKKIEEVLVMNYE</sequence>
<keyword evidence="5 7" id="KW-0949">S-adenosyl-L-methionine</keyword>
<evidence type="ECO:0000313" key="8">
    <source>
        <dbReference type="EMBL" id="EQB39056.1"/>
    </source>
</evidence>
<proteinExistence type="inferred from homology"/>
<accession>T0JLN9</accession>
<dbReference type="PATRIC" id="fig|1172190.3.peg.1551"/>
<dbReference type="EC" id="2.1.1.72" evidence="2 7"/>
<protein>
    <recommendedName>
        <fullName evidence="2 7">Site-specific DNA-methyltransferase (adenine-specific)</fullName>
        <ecNumber evidence="2 7">2.1.1.72</ecNumber>
    </recommendedName>
</protein>
<keyword evidence="4 7" id="KW-0808">Transferase</keyword>
<dbReference type="eggNOG" id="COG0338">
    <property type="taxonomic scope" value="Bacteria"/>
</dbReference>
<organism evidence="8 9">
    <name type="scientific">Sulfurimonas hongkongensis</name>
    <dbReference type="NCBI Taxonomy" id="1172190"/>
    <lineage>
        <taxon>Bacteria</taxon>
        <taxon>Pseudomonadati</taxon>
        <taxon>Campylobacterota</taxon>
        <taxon>Epsilonproteobacteria</taxon>
        <taxon>Campylobacterales</taxon>
        <taxon>Sulfurimonadaceae</taxon>
        <taxon>Sulfurimonas</taxon>
    </lineage>
</organism>
<evidence type="ECO:0000256" key="3">
    <source>
        <dbReference type="ARBA" id="ARBA00022603"/>
    </source>
</evidence>
<dbReference type="PANTHER" id="PTHR30481">
    <property type="entry name" value="DNA ADENINE METHYLASE"/>
    <property type="match status" value="1"/>
</dbReference>
<dbReference type="GO" id="GO:0009307">
    <property type="term" value="P:DNA restriction-modification system"/>
    <property type="evidence" value="ECO:0007669"/>
    <property type="project" value="InterPro"/>
</dbReference>
<comment type="similarity">
    <text evidence="1 7">Belongs to the N(4)/N(6)-methyltransferase family.</text>
</comment>
<dbReference type="InterPro" id="IPR023095">
    <property type="entry name" value="Ade_MeTrfase_dom_2"/>
</dbReference>
<evidence type="ECO:0000256" key="1">
    <source>
        <dbReference type="ARBA" id="ARBA00006594"/>
    </source>
</evidence>
<comment type="caution">
    <text evidence="8">The sequence shown here is derived from an EMBL/GenBank/DDBJ whole genome shotgun (WGS) entry which is preliminary data.</text>
</comment>
<dbReference type="InterPro" id="IPR002052">
    <property type="entry name" value="DNA_methylase_N6_adenine_CS"/>
</dbReference>
<dbReference type="PROSITE" id="PS00092">
    <property type="entry name" value="N6_MTASE"/>
    <property type="match status" value="1"/>
</dbReference>